<evidence type="ECO:0000313" key="2">
    <source>
        <dbReference type="EMBL" id="AFQ43535.1"/>
    </source>
</evidence>
<dbReference type="EMBL" id="CP003629">
    <property type="protein sequence ID" value="AFQ43535.1"/>
    <property type="molecule type" value="Genomic_DNA"/>
</dbReference>
<organism evidence="2 3">
    <name type="scientific">Desulfosporosinus meridiei (strain ATCC BAA-275 / DSM 13257 / KCTC 12902 / NCIMB 13706 / S10)</name>
    <dbReference type="NCBI Taxonomy" id="768704"/>
    <lineage>
        <taxon>Bacteria</taxon>
        <taxon>Bacillati</taxon>
        <taxon>Bacillota</taxon>
        <taxon>Clostridia</taxon>
        <taxon>Eubacteriales</taxon>
        <taxon>Desulfitobacteriaceae</taxon>
        <taxon>Desulfosporosinus</taxon>
    </lineage>
</organism>
<keyword evidence="3" id="KW-1185">Reference proteome</keyword>
<keyword evidence="1" id="KW-0472">Membrane</keyword>
<evidence type="ECO:0000313" key="3">
    <source>
        <dbReference type="Proteomes" id="UP000005262"/>
    </source>
</evidence>
<feature type="transmembrane region" description="Helical" evidence="1">
    <location>
        <begin position="164"/>
        <end position="188"/>
    </location>
</feature>
<dbReference type="STRING" id="768704.Desmer_1543"/>
<evidence type="ECO:0000256" key="1">
    <source>
        <dbReference type="SAM" id="Phobius"/>
    </source>
</evidence>
<dbReference type="KEGG" id="dmi:Desmer_1543"/>
<reference evidence="3" key="2">
    <citation type="submission" date="2012-08" db="EMBL/GenBank/DDBJ databases">
        <title>Finished genome of Desulfosporosinus meridiei DSM 13257.</title>
        <authorList>
            <person name="Huntemann M."/>
            <person name="Wei C.-L."/>
            <person name="Han J."/>
            <person name="Detter J.C."/>
            <person name="Han C."/>
            <person name="Davenport K."/>
            <person name="Daligault H."/>
            <person name="Erkkila T."/>
            <person name="Gu W."/>
            <person name="Munk A.C.C."/>
            <person name="Teshima H."/>
            <person name="Xu Y."/>
            <person name="Chain P."/>
            <person name="Tapia R."/>
            <person name="Chen A."/>
            <person name="Krypides N."/>
            <person name="Mavromatis K."/>
            <person name="Markowitz V."/>
            <person name="Szeto E."/>
            <person name="Ivanova N."/>
            <person name="Mikhailova N."/>
            <person name="Ovchinnikova G."/>
            <person name="Pagani I."/>
            <person name="Pati A."/>
            <person name="Goodwin L."/>
            <person name="Peters L."/>
            <person name="Pitluck S."/>
            <person name="Woyke T."/>
            <person name="Pester M."/>
            <person name="Spring S."/>
            <person name="Ollivier B."/>
            <person name="Rattei T."/>
            <person name="Klenk H.-P."/>
            <person name="Wagner M."/>
            <person name="Loy A."/>
        </authorList>
    </citation>
    <scope>NUCLEOTIDE SEQUENCE [LARGE SCALE GENOMIC DNA]</scope>
    <source>
        <strain evidence="3">ATCC BAA-275 / DSM 13257 / NCIMB 13706 / S10</strain>
    </source>
</reference>
<feature type="transmembrane region" description="Helical" evidence="1">
    <location>
        <begin position="26"/>
        <end position="44"/>
    </location>
</feature>
<feature type="transmembrane region" description="Helical" evidence="1">
    <location>
        <begin position="64"/>
        <end position="85"/>
    </location>
</feature>
<keyword evidence="1" id="KW-0812">Transmembrane</keyword>
<name>J7IPJ3_DESMD</name>
<reference evidence="2 3" key="1">
    <citation type="journal article" date="2012" name="J. Bacteriol.">
        <title>Complete genome sequences of Desulfosporosinus orientis DSM765T, Desulfosporosinus youngiae DSM17734T, Desulfosporosinus meridiei DSM13257T, and Desulfosporosinus acidiphilus DSM22704T.</title>
        <authorList>
            <person name="Pester M."/>
            <person name="Brambilla E."/>
            <person name="Alazard D."/>
            <person name="Rattei T."/>
            <person name="Weinmaier T."/>
            <person name="Han J."/>
            <person name="Lucas S."/>
            <person name="Lapidus A."/>
            <person name="Cheng J.F."/>
            <person name="Goodwin L."/>
            <person name="Pitluck S."/>
            <person name="Peters L."/>
            <person name="Ovchinnikova G."/>
            <person name="Teshima H."/>
            <person name="Detter J.C."/>
            <person name="Han C.S."/>
            <person name="Tapia R."/>
            <person name="Land M.L."/>
            <person name="Hauser L."/>
            <person name="Kyrpides N.C."/>
            <person name="Ivanova N.N."/>
            <person name="Pagani I."/>
            <person name="Huntmann M."/>
            <person name="Wei C.L."/>
            <person name="Davenport K.W."/>
            <person name="Daligault H."/>
            <person name="Chain P.S."/>
            <person name="Chen A."/>
            <person name="Mavromatis K."/>
            <person name="Markowitz V."/>
            <person name="Szeto E."/>
            <person name="Mikhailova N."/>
            <person name="Pati A."/>
            <person name="Wagner M."/>
            <person name="Woyke T."/>
            <person name="Ollivier B."/>
            <person name="Klenk H.P."/>
            <person name="Spring S."/>
            <person name="Loy A."/>
        </authorList>
    </citation>
    <scope>NUCLEOTIDE SEQUENCE [LARGE SCALE GENOMIC DNA]</scope>
    <source>
        <strain evidence="3">ATCC BAA-275 / DSM 13257 / NCIMB 13706 / S10</strain>
    </source>
</reference>
<evidence type="ECO:0008006" key="4">
    <source>
        <dbReference type="Google" id="ProtNLM"/>
    </source>
</evidence>
<proteinExistence type="predicted"/>
<dbReference type="Proteomes" id="UP000005262">
    <property type="component" value="Chromosome"/>
</dbReference>
<protein>
    <recommendedName>
        <fullName evidence="4">DUF1648 domain-containing protein</fullName>
    </recommendedName>
</protein>
<dbReference type="AlphaFoldDB" id="J7IPJ3"/>
<sequence length="197" mass="22213">MGTSQIPGDRHALQIPYTKREIKVEIVAGIGVVLIVIMPFLWWGKTPDLFPTNFGMSGKVDWEGKGSLVLLTGIGIGLYVLLTYISRFPNMVNHLWVITPINAEKQYRIRRLTINCIKVESVWLFVYLTWNTIQVAMSKAIGEEMKLLNQKNSMHAVAFVYKEALFGIEFLPIVFLVMVVTICAGVYYGNKAKQLSG</sequence>
<dbReference type="eggNOG" id="COG4194">
    <property type="taxonomic scope" value="Bacteria"/>
</dbReference>
<keyword evidence="1" id="KW-1133">Transmembrane helix</keyword>
<dbReference type="HOGENOM" id="CLU_1382169_0_0_9"/>
<gene>
    <name evidence="2" type="ordered locus">Desmer_1543</name>
</gene>
<accession>J7IPJ3</accession>